<feature type="transmembrane region" description="Helical" evidence="1">
    <location>
        <begin position="6"/>
        <end position="26"/>
    </location>
</feature>
<keyword evidence="3" id="KW-1185">Reference proteome</keyword>
<evidence type="ECO:0008006" key="4">
    <source>
        <dbReference type="Google" id="ProtNLM"/>
    </source>
</evidence>
<dbReference type="Proteomes" id="UP000755585">
    <property type="component" value="Unassembled WGS sequence"/>
</dbReference>
<proteinExistence type="predicted"/>
<reference evidence="2 3" key="1">
    <citation type="submission" date="2021-03" db="EMBL/GenBank/DDBJ databases">
        <title>Sequencing the genomes of 1000 actinobacteria strains.</title>
        <authorList>
            <person name="Klenk H.-P."/>
        </authorList>
    </citation>
    <scope>NUCLEOTIDE SEQUENCE [LARGE SCALE GENOMIC DNA]</scope>
    <source>
        <strain evidence="2 3">DSM 18824</strain>
    </source>
</reference>
<organism evidence="2 3">
    <name type="scientific">Kribbella aluminosa</name>
    <dbReference type="NCBI Taxonomy" id="416017"/>
    <lineage>
        <taxon>Bacteria</taxon>
        <taxon>Bacillati</taxon>
        <taxon>Actinomycetota</taxon>
        <taxon>Actinomycetes</taxon>
        <taxon>Propionibacteriales</taxon>
        <taxon>Kribbellaceae</taxon>
        <taxon>Kribbella</taxon>
    </lineage>
</organism>
<comment type="caution">
    <text evidence="2">The sequence shown here is derived from an EMBL/GenBank/DDBJ whole genome shotgun (WGS) entry which is preliminary data.</text>
</comment>
<gene>
    <name evidence="2" type="ORF">JOF29_000111</name>
</gene>
<protein>
    <recommendedName>
        <fullName evidence="4">Phage shock protein B</fullName>
    </recommendedName>
</protein>
<evidence type="ECO:0000256" key="1">
    <source>
        <dbReference type="SAM" id="Phobius"/>
    </source>
</evidence>
<name>A0ABS4UBP7_9ACTN</name>
<dbReference type="RefSeq" id="WP_307863082.1">
    <property type="nucleotide sequence ID" value="NZ_BAAAVU010000028.1"/>
</dbReference>
<accession>A0ABS4UBP7</accession>
<evidence type="ECO:0000313" key="2">
    <source>
        <dbReference type="EMBL" id="MBP2349028.1"/>
    </source>
</evidence>
<keyword evidence="1" id="KW-0812">Transmembrane</keyword>
<sequence>METSQYILVALVLLACPVGMGLMLWYMQRYERRSRAGLQISTTSGPSATPDEVARLHAEVHRLKAALRASQQPSGPPPRIP</sequence>
<keyword evidence="1" id="KW-0472">Membrane</keyword>
<evidence type="ECO:0000313" key="3">
    <source>
        <dbReference type="Proteomes" id="UP000755585"/>
    </source>
</evidence>
<dbReference type="EMBL" id="JAGINT010000001">
    <property type="protein sequence ID" value="MBP2349028.1"/>
    <property type="molecule type" value="Genomic_DNA"/>
</dbReference>
<keyword evidence="1" id="KW-1133">Transmembrane helix</keyword>